<dbReference type="EMBL" id="JAWDGP010000269">
    <property type="protein sequence ID" value="KAK3802061.1"/>
    <property type="molecule type" value="Genomic_DNA"/>
</dbReference>
<protein>
    <submittedName>
        <fullName evidence="1">Uncharacterized protein</fullName>
    </submittedName>
</protein>
<accession>A0AAE1BAQ6</accession>
<reference evidence="1" key="1">
    <citation type="journal article" date="2023" name="G3 (Bethesda)">
        <title>A reference genome for the long-term kleptoplast-retaining sea slug Elysia crispata morphotype clarki.</title>
        <authorList>
            <person name="Eastman K.E."/>
            <person name="Pendleton A.L."/>
            <person name="Shaikh M.A."/>
            <person name="Suttiyut T."/>
            <person name="Ogas R."/>
            <person name="Tomko P."/>
            <person name="Gavelis G."/>
            <person name="Widhalm J.R."/>
            <person name="Wisecaver J.H."/>
        </authorList>
    </citation>
    <scope>NUCLEOTIDE SEQUENCE</scope>
    <source>
        <strain evidence="1">ECLA1</strain>
    </source>
</reference>
<proteinExistence type="predicted"/>
<dbReference type="Proteomes" id="UP001283361">
    <property type="component" value="Unassembled WGS sequence"/>
</dbReference>
<comment type="caution">
    <text evidence="1">The sequence shown here is derived from an EMBL/GenBank/DDBJ whole genome shotgun (WGS) entry which is preliminary data.</text>
</comment>
<gene>
    <name evidence="1" type="ORF">RRG08_064654</name>
</gene>
<evidence type="ECO:0000313" key="2">
    <source>
        <dbReference type="Proteomes" id="UP001283361"/>
    </source>
</evidence>
<dbReference type="AlphaFoldDB" id="A0AAE1BAQ6"/>
<name>A0AAE1BAQ6_9GAST</name>
<sequence length="66" mass="7438">MKPTLQVFFCTLGTEEVGLPSSPSLSARVNLLAEYRKQKSKLAIQQEKEFSFYLVSSHDRSSLLDS</sequence>
<evidence type="ECO:0000313" key="1">
    <source>
        <dbReference type="EMBL" id="KAK3802061.1"/>
    </source>
</evidence>
<organism evidence="1 2">
    <name type="scientific">Elysia crispata</name>
    <name type="common">lettuce slug</name>
    <dbReference type="NCBI Taxonomy" id="231223"/>
    <lineage>
        <taxon>Eukaryota</taxon>
        <taxon>Metazoa</taxon>
        <taxon>Spiralia</taxon>
        <taxon>Lophotrochozoa</taxon>
        <taxon>Mollusca</taxon>
        <taxon>Gastropoda</taxon>
        <taxon>Heterobranchia</taxon>
        <taxon>Euthyneura</taxon>
        <taxon>Panpulmonata</taxon>
        <taxon>Sacoglossa</taxon>
        <taxon>Placobranchoidea</taxon>
        <taxon>Plakobranchidae</taxon>
        <taxon>Elysia</taxon>
    </lineage>
</organism>
<keyword evidence="2" id="KW-1185">Reference proteome</keyword>